<keyword evidence="4 9" id="KW-0812">Transmembrane</keyword>
<evidence type="ECO:0000256" key="1">
    <source>
        <dbReference type="ARBA" id="ARBA00004651"/>
    </source>
</evidence>
<feature type="transmembrane region" description="Helical" evidence="9">
    <location>
        <begin position="228"/>
        <end position="250"/>
    </location>
</feature>
<sequence length="433" mass="47494">MSEAGQPATGPVRPLAGAFHVRSDKPFLIGLGILGGGYMLIIMAMVLADLVFLNYDDQPVLGPELVQHDRYEAENAKGALVTVQPGRTYFFRKGNNERGLRNGDGQLQRNGLFVADGNTITLLPREAKLPITGSLRPEVRVVDITVTNGTITLTTDTRHGLIWGTFIRVYDADRDDWNGVHEIADTTTNQLSFQLSGQPATATELKLSLPNPLIQALRSKDIQFSIKLSLISCTLTTLLSLWVAVPIGYVMSRYEFRGKPLIDTLLDIPIVLPPLVIGLSLLILFRYVPDWLSDAVVYKWPAVVLAQFMVACAFAVRTMRVTFDQIPQRYEQVALTLGCNRQQAFWRVIMPQAKGGLLAAGTLAWARALGEFGPILVFAGATRQKTEVLPTSAFLELQAGRTEGMLAVSLIMIAAAAIVFIIARTLGMKRIFA</sequence>
<dbReference type="CDD" id="cd06261">
    <property type="entry name" value="TM_PBP2"/>
    <property type="match status" value="1"/>
</dbReference>
<feature type="transmembrane region" description="Helical" evidence="9">
    <location>
        <begin position="270"/>
        <end position="288"/>
    </location>
</feature>
<proteinExistence type="inferred from homology"/>
<evidence type="ECO:0000256" key="8">
    <source>
        <dbReference type="ARBA" id="ARBA00025323"/>
    </source>
</evidence>
<dbReference type="EMBL" id="GU474890">
    <property type="protein sequence ID" value="ADI18475.1"/>
    <property type="molecule type" value="Genomic_DNA"/>
</dbReference>
<keyword evidence="6" id="KW-0764">Sulfate transport</keyword>
<dbReference type="PANTHER" id="PTHR30406:SF8">
    <property type="entry name" value="SULFATE TRANSPORT SYSTEM PERMEASE PROTEIN CYST"/>
    <property type="match status" value="1"/>
</dbReference>
<name>E0XVN4_9BACT</name>
<keyword evidence="5 9" id="KW-1133">Transmembrane helix</keyword>
<keyword evidence="3 9" id="KW-0813">Transport</keyword>
<dbReference type="PANTHER" id="PTHR30406">
    <property type="entry name" value="SULFATE TRANSPORT SYSTEM PERMEASE PROTEIN"/>
    <property type="match status" value="1"/>
</dbReference>
<evidence type="ECO:0000256" key="7">
    <source>
        <dbReference type="ARBA" id="ARBA00023136"/>
    </source>
</evidence>
<dbReference type="SUPFAM" id="SSF161098">
    <property type="entry name" value="MetI-like"/>
    <property type="match status" value="1"/>
</dbReference>
<dbReference type="GO" id="GO:0005886">
    <property type="term" value="C:plasma membrane"/>
    <property type="evidence" value="ECO:0007669"/>
    <property type="project" value="UniProtKB-SubCell"/>
</dbReference>
<evidence type="ECO:0000313" key="11">
    <source>
        <dbReference type="EMBL" id="ADI18475.1"/>
    </source>
</evidence>
<dbReference type="GO" id="GO:0015419">
    <property type="term" value="F:ABC-type sulfate transporter activity"/>
    <property type="evidence" value="ECO:0007669"/>
    <property type="project" value="InterPro"/>
</dbReference>
<evidence type="ECO:0000256" key="6">
    <source>
        <dbReference type="ARBA" id="ARBA00023032"/>
    </source>
</evidence>
<dbReference type="InterPro" id="IPR035906">
    <property type="entry name" value="MetI-like_sf"/>
</dbReference>
<feature type="transmembrane region" description="Helical" evidence="9">
    <location>
        <begin position="27"/>
        <end position="53"/>
    </location>
</feature>
<dbReference type="AlphaFoldDB" id="E0XVN4"/>
<protein>
    <submittedName>
        <fullName evidence="11">ABC-type sulfate transport system, permease component</fullName>
    </submittedName>
</protein>
<dbReference type="PROSITE" id="PS50928">
    <property type="entry name" value="ABC_TM1"/>
    <property type="match status" value="1"/>
</dbReference>
<comment type="function">
    <text evidence="8">Part of the ABC transporter complex CysAWTP (TC 3.A.1.6.1) involved in sulfate/thiosulfate import. Probably responsible for the translocation of the substrate across the membrane.</text>
</comment>
<evidence type="ECO:0000256" key="3">
    <source>
        <dbReference type="ARBA" id="ARBA00022448"/>
    </source>
</evidence>
<comment type="similarity">
    <text evidence="9">Belongs to the binding-protein-dependent transport system permease family.</text>
</comment>
<evidence type="ECO:0000256" key="9">
    <source>
        <dbReference type="RuleBase" id="RU363032"/>
    </source>
</evidence>
<accession>E0XVN4</accession>
<evidence type="ECO:0000256" key="5">
    <source>
        <dbReference type="ARBA" id="ARBA00022989"/>
    </source>
</evidence>
<reference evidence="11" key="1">
    <citation type="journal article" date="2011" name="Environ. Microbiol.">
        <title>Time-series analyses of Monterey Bay coastal microbial picoplankton using a 'genome proxy' microarray.</title>
        <authorList>
            <person name="Rich V.I."/>
            <person name="Pham V.D."/>
            <person name="Eppley J."/>
            <person name="Shi Y."/>
            <person name="DeLong E.F."/>
        </authorList>
    </citation>
    <scope>NUCLEOTIDE SEQUENCE</scope>
</reference>
<feature type="transmembrane region" description="Helical" evidence="9">
    <location>
        <begin position="300"/>
        <end position="319"/>
    </location>
</feature>
<evidence type="ECO:0000259" key="10">
    <source>
        <dbReference type="PROSITE" id="PS50928"/>
    </source>
</evidence>
<evidence type="ECO:0000256" key="2">
    <source>
        <dbReference type="ARBA" id="ARBA00011779"/>
    </source>
</evidence>
<dbReference type="InterPro" id="IPR000515">
    <property type="entry name" value="MetI-like"/>
</dbReference>
<dbReference type="InterPro" id="IPR005667">
    <property type="entry name" value="Sulph_transpt2"/>
</dbReference>
<feature type="domain" description="ABC transmembrane type-1" evidence="10">
    <location>
        <begin position="226"/>
        <end position="423"/>
    </location>
</feature>
<organism evidence="11">
    <name type="scientific">uncultured Verrucomicrobiales bacterium HF4000_13K17</name>
    <dbReference type="NCBI Taxonomy" id="710998"/>
    <lineage>
        <taxon>Bacteria</taxon>
        <taxon>Pseudomonadati</taxon>
        <taxon>Verrucomicrobiota</taxon>
        <taxon>Verrucomicrobiia</taxon>
        <taxon>Verrucomicrobiales</taxon>
        <taxon>environmental samples</taxon>
    </lineage>
</organism>
<dbReference type="Pfam" id="PF00528">
    <property type="entry name" value="BPD_transp_1"/>
    <property type="match status" value="1"/>
</dbReference>
<evidence type="ECO:0000256" key="4">
    <source>
        <dbReference type="ARBA" id="ARBA00022692"/>
    </source>
</evidence>
<keyword evidence="7 9" id="KW-0472">Membrane</keyword>
<feature type="transmembrane region" description="Helical" evidence="9">
    <location>
        <begin position="404"/>
        <end position="423"/>
    </location>
</feature>
<dbReference type="Gene3D" id="1.10.3720.10">
    <property type="entry name" value="MetI-like"/>
    <property type="match status" value="1"/>
</dbReference>
<comment type="subcellular location">
    <subcellularLocation>
        <location evidence="1 9">Cell membrane</location>
        <topology evidence="1 9">Multi-pass membrane protein</topology>
    </subcellularLocation>
</comment>
<comment type="subunit">
    <text evidence="2">The complex is composed of two ATP-binding proteins (CysA), two transmembrane proteins (CysT and CysW) and a solute-binding protein (CysP).</text>
</comment>